<evidence type="ECO:0008006" key="3">
    <source>
        <dbReference type="Google" id="ProtNLM"/>
    </source>
</evidence>
<comment type="caution">
    <text evidence="1">The sequence shown here is derived from an EMBL/GenBank/DDBJ whole genome shotgun (WGS) entry which is preliminary data.</text>
</comment>
<dbReference type="AlphaFoldDB" id="A0A150J3L9"/>
<name>A0A150J3L9_9EURY</name>
<protein>
    <recommendedName>
        <fullName evidence="3">HTH HARE-type domain-containing protein</fullName>
    </recommendedName>
</protein>
<evidence type="ECO:0000313" key="1">
    <source>
        <dbReference type="EMBL" id="KYC51564.1"/>
    </source>
</evidence>
<evidence type="ECO:0000313" key="2">
    <source>
        <dbReference type="Proteomes" id="UP000075398"/>
    </source>
</evidence>
<proteinExistence type="predicted"/>
<dbReference type="EMBL" id="LNGC01000056">
    <property type="protein sequence ID" value="KYC51564.1"/>
    <property type="molecule type" value="Genomic_DNA"/>
</dbReference>
<reference evidence="1 2" key="1">
    <citation type="journal article" date="2016" name="ISME J.">
        <title>Chasing the elusive Euryarchaeota class WSA2: genomes reveal a uniquely fastidious methyl-reducing methanogen.</title>
        <authorList>
            <person name="Nobu M.K."/>
            <person name="Narihiro T."/>
            <person name="Kuroda K."/>
            <person name="Mei R."/>
            <person name="Liu W.T."/>
        </authorList>
    </citation>
    <scope>NUCLEOTIDE SEQUENCE [LARGE SCALE GENOMIC DNA]</scope>
    <source>
        <strain evidence="1">U1lsi0528_Bin055</strain>
    </source>
</reference>
<organism evidence="1 2">
    <name type="scientific">Candidatus Methanofastidiosum methylothiophilum</name>
    <dbReference type="NCBI Taxonomy" id="1705564"/>
    <lineage>
        <taxon>Archaea</taxon>
        <taxon>Methanobacteriati</taxon>
        <taxon>Methanobacteriota</taxon>
        <taxon>Stenosarchaea group</taxon>
        <taxon>Candidatus Methanofastidiosia</taxon>
        <taxon>Candidatus Methanofastidiosales</taxon>
        <taxon>Candidatus Methanofastidiosaceae</taxon>
        <taxon>Candidatus Methanofastidiosum</taxon>
    </lineage>
</organism>
<gene>
    <name evidence="1" type="ORF">AMQ22_01288</name>
</gene>
<dbReference type="Proteomes" id="UP000075398">
    <property type="component" value="Unassembled WGS sequence"/>
</dbReference>
<sequence length="90" mass="10335">MIINDFSVVKTTAPGMQSSKVTERIYAKAFELLEKHPEGLHWSELLSKIKASDPAFHPKTVNGCVWKLVENFPEKIYKPSKGIFRLLKYK</sequence>
<accession>A0A150J3L9</accession>